<dbReference type="AlphaFoldDB" id="A0AAE3FXA2"/>
<reference evidence="2" key="1">
    <citation type="journal article" date="2022" name="Syst. Appl. Microbiol.">
        <title>Natronocalculus amylovorans gen. nov., sp. nov., and Natranaeroarchaeum aerophilus sp. nov., dominant culturable amylolytic natronoarchaea from hypersaline soda lakes in southwestern Siberia.</title>
        <authorList>
            <person name="Sorokin D.Y."/>
            <person name="Elcheninov A.G."/>
            <person name="Khizhniak T.V."/>
            <person name="Koenen M."/>
            <person name="Bale N.J."/>
            <person name="Damste J.S.S."/>
            <person name="Kublanov I.V."/>
        </authorList>
    </citation>
    <scope>NUCLEOTIDE SEQUENCE</scope>
    <source>
        <strain evidence="2">AArc-St2</strain>
    </source>
</reference>
<evidence type="ECO:0000256" key="1">
    <source>
        <dbReference type="SAM" id="MobiDB-lite"/>
    </source>
</evidence>
<dbReference type="Proteomes" id="UP001203207">
    <property type="component" value="Unassembled WGS sequence"/>
</dbReference>
<protein>
    <submittedName>
        <fullName evidence="2">Uncharacterized protein</fullName>
    </submittedName>
</protein>
<proteinExistence type="predicted"/>
<feature type="region of interest" description="Disordered" evidence="1">
    <location>
        <begin position="1"/>
        <end position="30"/>
    </location>
</feature>
<evidence type="ECO:0000313" key="3">
    <source>
        <dbReference type="Proteomes" id="UP001203207"/>
    </source>
</evidence>
<keyword evidence="3" id="KW-1185">Reference proteome</keyword>
<name>A0AAE3FXA2_9EURY</name>
<accession>A0AAE3FXA2</accession>
<reference evidence="2" key="2">
    <citation type="submission" date="2022-02" db="EMBL/GenBank/DDBJ databases">
        <authorList>
            <person name="Elcheninov A.G."/>
            <person name="Sorokin D.Y."/>
            <person name="Kublanov I.V."/>
        </authorList>
    </citation>
    <scope>NUCLEOTIDE SEQUENCE</scope>
    <source>
        <strain evidence="2">AArc-St2</strain>
    </source>
</reference>
<evidence type="ECO:0000313" key="2">
    <source>
        <dbReference type="EMBL" id="MCL9817029.1"/>
    </source>
</evidence>
<dbReference type="RefSeq" id="WP_250583996.1">
    <property type="nucleotide sequence ID" value="NZ_JAKRVX010000003.1"/>
</dbReference>
<dbReference type="EMBL" id="JAKRVX010000003">
    <property type="protein sequence ID" value="MCL9817029.1"/>
    <property type="molecule type" value="Genomic_DNA"/>
</dbReference>
<organism evidence="2 3">
    <name type="scientific">Natronocalculus amylovorans</name>
    <dbReference type="NCBI Taxonomy" id="2917812"/>
    <lineage>
        <taxon>Archaea</taxon>
        <taxon>Methanobacteriati</taxon>
        <taxon>Methanobacteriota</taxon>
        <taxon>Stenosarchaea group</taxon>
        <taxon>Halobacteria</taxon>
        <taxon>Halobacteriales</taxon>
        <taxon>Haloferacaceae</taxon>
        <taxon>Natronocalculus</taxon>
    </lineage>
</organism>
<sequence length="77" mass="8531">MSQSSSAGVRTRTRQDAPPINNPTDRPCPHCHIRSATGFDANRSTPSCRLCASLQRVDRFMLGSELITVRSEADRNE</sequence>
<gene>
    <name evidence="2" type="ORF">AArcSt2_08755</name>
</gene>
<comment type="caution">
    <text evidence="2">The sequence shown here is derived from an EMBL/GenBank/DDBJ whole genome shotgun (WGS) entry which is preliminary data.</text>
</comment>